<dbReference type="EMBL" id="DVFZ01000085">
    <property type="protein sequence ID" value="HIQ83157.1"/>
    <property type="molecule type" value="Genomic_DNA"/>
</dbReference>
<evidence type="ECO:0000313" key="2">
    <source>
        <dbReference type="Proteomes" id="UP000824260"/>
    </source>
</evidence>
<gene>
    <name evidence="1" type="ORF">IAA52_08640</name>
</gene>
<name>A0A9D0ZMA0_9FIRM</name>
<sequence length="63" mass="7180">MPKYCVLEDDRLCTDCGHCNMCDLDPEKVCDNCMRCLNRSGADFAQIEIDAVYTTEEPPEEDD</sequence>
<accession>A0A9D0ZMA0</accession>
<dbReference type="AlphaFoldDB" id="A0A9D0ZMA0"/>
<protein>
    <submittedName>
        <fullName evidence="1">Uncharacterized protein</fullName>
    </submittedName>
</protein>
<evidence type="ECO:0000313" key="1">
    <source>
        <dbReference type="EMBL" id="HIQ83157.1"/>
    </source>
</evidence>
<reference evidence="1" key="1">
    <citation type="submission" date="2020-10" db="EMBL/GenBank/DDBJ databases">
        <authorList>
            <person name="Gilroy R."/>
        </authorList>
    </citation>
    <scope>NUCLEOTIDE SEQUENCE</scope>
    <source>
        <strain evidence="1">ChiSjej6B24-2974</strain>
    </source>
</reference>
<proteinExistence type="predicted"/>
<organism evidence="1 2">
    <name type="scientific">Candidatus Pullichristensenella stercorigallinarum</name>
    <dbReference type="NCBI Taxonomy" id="2840909"/>
    <lineage>
        <taxon>Bacteria</taxon>
        <taxon>Bacillati</taxon>
        <taxon>Bacillota</taxon>
        <taxon>Clostridia</taxon>
        <taxon>Candidatus Pullichristensenella</taxon>
    </lineage>
</organism>
<comment type="caution">
    <text evidence="1">The sequence shown here is derived from an EMBL/GenBank/DDBJ whole genome shotgun (WGS) entry which is preliminary data.</text>
</comment>
<dbReference type="Proteomes" id="UP000824260">
    <property type="component" value="Unassembled WGS sequence"/>
</dbReference>
<reference evidence="1" key="2">
    <citation type="journal article" date="2021" name="PeerJ">
        <title>Extensive microbial diversity within the chicken gut microbiome revealed by metagenomics and culture.</title>
        <authorList>
            <person name="Gilroy R."/>
            <person name="Ravi A."/>
            <person name="Getino M."/>
            <person name="Pursley I."/>
            <person name="Horton D.L."/>
            <person name="Alikhan N.F."/>
            <person name="Baker D."/>
            <person name="Gharbi K."/>
            <person name="Hall N."/>
            <person name="Watson M."/>
            <person name="Adriaenssens E.M."/>
            <person name="Foster-Nyarko E."/>
            <person name="Jarju S."/>
            <person name="Secka A."/>
            <person name="Antonio M."/>
            <person name="Oren A."/>
            <person name="Chaudhuri R.R."/>
            <person name="La Ragione R."/>
            <person name="Hildebrand F."/>
            <person name="Pallen M.J."/>
        </authorList>
    </citation>
    <scope>NUCLEOTIDE SEQUENCE</scope>
    <source>
        <strain evidence="1">ChiSjej6B24-2974</strain>
    </source>
</reference>